<dbReference type="Pfam" id="PF14897">
    <property type="entry name" value="EpsG"/>
    <property type="match status" value="1"/>
</dbReference>
<feature type="transmembrane region" description="Helical" evidence="1">
    <location>
        <begin position="6"/>
        <end position="23"/>
    </location>
</feature>
<feature type="transmembrane region" description="Helical" evidence="1">
    <location>
        <begin position="257"/>
        <end position="275"/>
    </location>
</feature>
<evidence type="ECO:0000313" key="3">
    <source>
        <dbReference type="Proteomes" id="UP001286174"/>
    </source>
</evidence>
<name>A0AB35U2M6_9FIRM</name>
<comment type="caution">
    <text evidence="2">The sequence shown here is derived from an EMBL/GenBank/DDBJ whole genome shotgun (WGS) entry which is preliminary data.</text>
</comment>
<protein>
    <submittedName>
        <fullName evidence="2">EpsG family protein</fullName>
    </submittedName>
</protein>
<dbReference type="Proteomes" id="UP001286174">
    <property type="component" value="Unassembled WGS sequence"/>
</dbReference>
<feature type="transmembrane region" description="Helical" evidence="1">
    <location>
        <begin position="30"/>
        <end position="47"/>
    </location>
</feature>
<keyword evidence="1" id="KW-0812">Transmembrane</keyword>
<organism evidence="2 3">
    <name type="scientific">Grylomicrobium aquisgranensis</name>
    <dbReference type="NCBI Taxonomy" id="2926318"/>
    <lineage>
        <taxon>Bacteria</taxon>
        <taxon>Bacillati</taxon>
        <taxon>Bacillota</taxon>
        <taxon>Erysipelotrichia</taxon>
        <taxon>Erysipelotrichales</taxon>
        <taxon>Erysipelotrichaceae</taxon>
        <taxon>Grylomicrobium</taxon>
    </lineage>
</organism>
<dbReference type="RefSeq" id="WP_370596279.1">
    <property type="nucleotide sequence ID" value="NZ_JALBUR010000020.1"/>
</dbReference>
<keyword evidence="1" id="KW-1133">Transmembrane helix</keyword>
<reference evidence="2 3" key="1">
    <citation type="submission" date="2022-03" db="EMBL/GenBank/DDBJ databases">
        <title>Novel taxa within the pig intestine.</title>
        <authorList>
            <person name="Wylensek D."/>
            <person name="Bishof K."/>
            <person name="Afrizal A."/>
            <person name="Clavel T."/>
        </authorList>
    </citation>
    <scope>NUCLEOTIDE SEQUENCE [LARGE SCALE GENOMIC DNA]</scope>
    <source>
        <strain evidence="2 3">CLA-KB-P133</strain>
    </source>
</reference>
<dbReference type="AlphaFoldDB" id="A0AB35U2M6"/>
<feature type="transmembrane region" description="Helical" evidence="1">
    <location>
        <begin position="178"/>
        <end position="206"/>
    </location>
</feature>
<dbReference type="InterPro" id="IPR049458">
    <property type="entry name" value="EpsG-like"/>
</dbReference>
<evidence type="ECO:0000313" key="2">
    <source>
        <dbReference type="EMBL" id="MDX8420038.1"/>
    </source>
</evidence>
<feature type="transmembrane region" description="Helical" evidence="1">
    <location>
        <begin position="138"/>
        <end position="158"/>
    </location>
</feature>
<gene>
    <name evidence="2" type="ORF">MOZ60_08005</name>
</gene>
<keyword evidence="3" id="KW-1185">Reference proteome</keyword>
<feature type="transmembrane region" description="Helical" evidence="1">
    <location>
        <begin position="336"/>
        <end position="354"/>
    </location>
</feature>
<proteinExistence type="predicted"/>
<feature type="transmembrane region" description="Helical" evidence="1">
    <location>
        <begin position="287"/>
        <end position="306"/>
    </location>
</feature>
<dbReference type="EMBL" id="JALBUR010000020">
    <property type="protein sequence ID" value="MDX8420038.1"/>
    <property type="molecule type" value="Genomic_DNA"/>
</dbReference>
<accession>A0AB35U2M6</accession>
<keyword evidence="1" id="KW-0472">Membrane</keyword>
<feature type="transmembrane region" description="Helical" evidence="1">
    <location>
        <begin position="113"/>
        <end position="131"/>
    </location>
</feature>
<sequence>MTVYVFLLVFVLVCGLILYRYPHSKNAEKLFLFLTFGAMTFILGFRGEHVGEDTKHFITMFEYADRVTWSEMLKSTGFRTTWYIDQYGFHDTVENGWLALCKIIHLFTDDGHVFLFAVAALTCVLFAKFIYDNSLSIFYSTVIFLCESMYMFSFNGARQMLAVAITLPAYTSLKNKKIIPAVCFVLLASLVHNTALVAFAMFPFVLTKQPESYKKFKYAIVAVIASPFVVMLLKTFISRLIPRYAAYFTVNYWTNTIGGSAVLWIIEMILILIMYAKKFRIQNTFQYSCFVLMYLAFELMSLQVSVFGRVGYYFRTFLLLFFPCADMYFEKKSRIVVRCVIITLLVLLYFSYAGTDTRLYTFFWND</sequence>
<feature type="transmembrane region" description="Helical" evidence="1">
    <location>
        <begin position="218"/>
        <end position="237"/>
    </location>
</feature>
<evidence type="ECO:0000256" key="1">
    <source>
        <dbReference type="SAM" id="Phobius"/>
    </source>
</evidence>